<sequence>MDGIGSSTLESGTEFIFRRFFLVDLDRISQYALEIFFSSITFLTKRYETKVFELYLKSAVAGCIEGQYNLVYCFNYGTFLYLNLGIKARRGILCILVISRNVYYRFSLFFCRTSGSIYDLEILVSF</sequence>
<gene>
    <name evidence="1" type="ORF">C1645_790460</name>
</gene>
<comment type="caution">
    <text evidence="1">The sequence shown here is derived from an EMBL/GenBank/DDBJ whole genome shotgun (WGS) entry which is preliminary data.</text>
</comment>
<protein>
    <submittedName>
        <fullName evidence="1">Uncharacterized protein</fullName>
    </submittedName>
</protein>
<keyword evidence="2" id="KW-1185">Reference proteome</keyword>
<proteinExistence type="predicted"/>
<accession>A0A397S4W3</accession>
<name>A0A397S4W3_9GLOM</name>
<evidence type="ECO:0000313" key="1">
    <source>
        <dbReference type="EMBL" id="RIA81430.1"/>
    </source>
</evidence>
<dbReference type="Proteomes" id="UP000265703">
    <property type="component" value="Unassembled WGS sequence"/>
</dbReference>
<dbReference type="EMBL" id="QKYT01000799">
    <property type="protein sequence ID" value="RIA81430.1"/>
    <property type="molecule type" value="Genomic_DNA"/>
</dbReference>
<dbReference type="AlphaFoldDB" id="A0A397S4W3"/>
<evidence type="ECO:0000313" key="2">
    <source>
        <dbReference type="Proteomes" id="UP000265703"/>
    </source>
</evidence>
<reference evidence="1 2" key="1">
    <citation type="submission" date="2018-06" db="EMBL/GenBank/DDBJ databases">
        <title>Comparative genomics reveals the genomic features of Rhizophagus irregularis, R. cerebriforme, R. diaphanum and Gigaspora rosea, and their symbiotic lifestyle signature.</title>
        <authorList>
            <person name="Morin E."/>
            <person name="San Clemente H."/>
            <person name="Chen E.C.H."/>
            <person name="De La Providencia I."/>
            <person name="Hainaut M."/>
            <person name="Kuo A."/>
            <person name="Kohler A."/>
            <person name="Murat C."/>
            <person name="Tang N."/>
            <person name="Roy S."/>
            <person name="Loubradou J."/>
            <person name="Henrissat B."/>
            <person name="Grigoriev I.V."/>
            <person name="Corradi N."/>
            <person name="Roux C."/>
            <person name="Martin F.M."/>
        </authorList>
    </citation>
    <scope>NUCLEOTIDE SEQUENCE [LARGE SCALE GENOMIC DNA]</scope>
    <source>
        <strain evidence="1 2">DAOM 227022</strain>
    </source>
</reference>
<organism evidence="1 2">
    <name type="scientific">Glomus cerebriforme</name>
    <dbReference type="NCBI Taxonomy" id="658196"/>
    <lineage>
        <taxon>Eukaryota</taxon>
        <taxon>Fungi</taxon>
        <taxon>Fungi incertae sedis</taxon>
        <taxon>Mucoromycota</taxon>
        <taxon>Glomeromycotina</taxon>
        <taxon>Glomeromycetes</taxon>
        <taxon>Glomerales</taxon>
        <taxon>Glomeraceae</taxon>
        <taxon>Glomus</taxon>
    </lineage>
</organism>